<dbReference type="AlphaFoldDB" id="A0AAN7KL63"/>
<dbReference type="PANTHER" id="PTHR48003:SF3">
    <property type="entry name" value="LEUCINE-RICH REPEAT PROTEIN KINASE FAMILY PROTEIN"/>
    <property type="match status" value="1"/>
</dbReference>
<keyword evidence="3" id="KW-1185">Reference proteome</keyword>
<feature type="compositionally biased region" description="Low complexity" evidence="1">
    <location>
        <begin position="66"/>
        <end position="79"/>
    </location>
</feature>
<comment type="caution">
    <text evidence="2">The sequence shown here is derived from an EMBL/GenBank/DDBJ whole genome shotgun (WGS) entry which is preliminary data.</text>
</comment>
<feature type="compositionally biased region" description="Basic and acidic residues" evidence="1">
    <location>
        <begin position="53"/>
        <end position="65"/>
    </location>
</feature>
<accession>A0AAN7KL63</accession>
<evidence type="ECO:0000313" key="2">
    <source>
        <dbReference type="EMBL" id="KAK4768600.1"/>
    </source>
</evidence>
<protein>
    <submittedName>
        <fullName evidence="2">Uncharacterized protein</fullName>
    </submittedName>
</protein>
<dbReference type="EMBL" id="JAXIOK010000006">
    <property type="protein sequence ID" value="KAK4768600.1"/>
    <property type="molecule type" value="Genomic_DNA"/>
</dbReference>
<feature type="region of interest" description="Disordered" evidence="1">
    <location>
        <begin position="1"/>
        <end position="89"/>
    </location>
</feature>
<proteinExistence type="predicted"/>
<organism evidence="2 3">
    <name type="scientific">Trapa incisa</name>
    <dbReference type="NCBI Taxonomy" id="236973"/>
    <lineage>
        <taxon>Eukaryota</taxon>
        <taxon>Viridiplantae</taxon>
        <taxon>Streptophyta</taxon>
        <taxon>Embryophyta</taxon>
        <taxon>Tracheophyta</taxon>
        <taxon>Spermatophyta</taxon>
        <taxon>Magnoliopsida</taxon>
        <taxon>eudicotyledons</taxon>
        <taxon>Gunneridae</taxon>
        <taxon>Pentapetalae</taxon>
        <taxon>rosids</taxon>
        <taxon>malvids</taxon>
        <taxon>Myrtales</taxon>
        <taxon>Lythraceae</taxon>
        <taxon>Trapa</taxon>
    </lineage>
</organism>
<gene>
    <name evidence="2" type="ORF">SAY87_003741</name>
</gene>
<evidence type="ECO:0000256" key="1">
    <source>
        <dbReference type="SAM" id="MobiDB-lite"/>
    </source>
</evidence>
<dbReference type="Proteomes" id="UP001345219">
    <property type="component" value="Chromosome 3"/>
</dbReference>
<dbReference type="PANTHER" id="PTHR48003">
    <property type="entry name" value="OS07G0626500 PROTEIN"/>
    <property type="match status" value="1"/>
</dbReference>
<sequence>METNLMKGNVASQDFPPSEGLSTASALATDKILELPDQSPLAQPVPTSYVTKTPDDFNPERRDEVLPSPVSLASSSWPSKGHHSSETSRHMRVFSPELDGDLHLFDVSPLFTAGELSRAPAEVIGRSFHGTLSTVVIS</sequence>
<name>A0AAN7KL63_9MYRT</name>
<evidence type="ECO:0000313" key="3">
    <source>
        <dbReference type="Proteomes" id="UP001345219"/>
    </source>
</evidence>
<dbReference type="InterPro" id="IPR053059">
    <property type="entry name" value="Inactive_SerThr-Kinase_ABA"/>
</dbReference>
<reference evidence="2 3" key="1">
    <citation type="journal article" date="2023" name="Hortic Res">
        <title>Pangenome of water caltrop reveals structural variations and asymmetric subgenome divergence after allopolyploidization.</title>
        <authorList>
            <person name="Zhang X."/>
            <person name="Chen Y."/>
            <person name="Wang L."/>
            <person name="Yuan Y."/>
            <person name="Fang M."/>
            <person name="Shi L."/>
            <person name="Lu R."/>
            <person name="Comes H.P."/>
            <person name="Ma Y."/>
            <person name="Chen Y."/>
            <person name="Huang G."/>
            <person name="Zhou Y."/>
            <person name="Zheng Z."/>
            <person name="Qiu Y."/>
        </authorList>
    </citation>
    <scope>NUCLEOTIDE SEQUENCE [LARGE SCALE GENOMIC DNA]</scope>
    <source>
        <tissue evidence="2">Roots</tissue>
    </source>
</reference>